<protein>
    <submittedName>
        <fullName evidence="1">Uncharacterized protein</fullName>
    </submittedName>
</protein>
<keyword evidence="2" id="KW-1185">Reference proteome</keyword>
<feature type="non-terminal residue" evidence="1">
    <location>
        <position position="1"/>
    </location>
</feature>
<name>A0A371GQ34_MUCPR</name>
<evidence type="ECO:0000313" key="2">
    <source>
        <dbReference type="Proteomes" id="UP000257109"/>
    </source>
</evidence>
<comment type="caution">
    <text evidence="1">The sequence shown here is derived from an EMBL/GenBank/DDBJ whole genome shotgun (WGS) entry which is preliminary data.</text>
</comment>
<dbReference type="EMBL" id="QJKJ01004832">
    <property type="protein sequence ID" value="RDX92596.1"/>
    <property type="molecule type" value="Genomic_DNA"/>
</dbReference>
<accession>A0A371GQ34</accession>
<gene>
    <name evidence="1" type="ORF">CR513_25256</name>
</gene>
<dbReference type="AlphaFoldDB" id="A0A371GQ34"/>
<proteinExistence type="predicted"/>
<reference evidence="1" key="1">
    <citation type="submission" date="2018-05" db="EMBL/GenBank/DDBJ databases">
        <title>Draft genome of Mucuna pruriens seed.</title>
        <authorList>
            <person name="Nnadi N.E."/>
            <person name="Vos R."/>
            <person name="Hasami M.H."/>
            <person name="Devisetty U.K."/>
            <person name="Aguiy J.C."/>
        </authorList>
    </citation>
    <scope>NUCLEOTIDE SEQUENCE [LARGE SCALE GENOMIC DNA]</scope>
    <source>
        <strain evidence="1">JCA_2017</strain>
    </source>
</reference>
<dbReference type="OrthoDB" id="1934635at2759"/>
<organism evidence="1 2">
    <name type="scientific">Mucuna pruriens</name>
    <name type="common">Velvet bean</name>
    <name type="synonym">Dolichos pruriens</name>
    <dbReference type="NCBI Taxonomy" id="157652"/>
    <lineage>
        <taxon>Eukaryota</taxon>
        <taxon>Viridiplantae</taxon>
        <taxon>Streptophyta</taxon>
        <taxon>Embryophyta</taxon>
        <taxon>Tracheophyta</taxon>
        <taxon>Spermatophyta</taxon>
        <taxon>Magnoliopsida</taxon>
        <taxon>eudicotyledons</taxon>
        <taxon>Gunneridae</taxon>
        <taxon>Pentapetalae</taxon>
        <taxon>rosids</taxon>
        <taxon>fabids</taxon>
        <taxon>Fabales</taxon>
        <taxon>Fabaceae</taxon>
        <taxon>Papilionoideae</taxon>
        <taxon>50 kb inversion clade</taxon>
        <taxon>NPAAA clade</taxon>
        <taxon>indigoferoid/millettioid clade</taxon>
        <taxon>Phaseoleae</taxon>
        <taxon>Mucuna</taxon>
    </lineage>
</organism>
<sequence>MAFTIGVKWSKTKKMKKKENEKGKEGMYVSKGVVKKILLAKKEPLYLLPTNMLESFQGHFLEEIPCGLPPIKGIEHQIDFTTSYLA</sequence>
<dbReference type="Proteomes" id="UP000257109">
    <property type="component" value="Unassembled WGS sequence"/>
</dbReference>
<evidence type="ECO:0000313" key="1">
    <source>
        <dbReference type="EMBL" id="RDX92596.1"/>
    </source>
</evidence>